<feature type="non-terminal residue" evidence="1">
    <location>
        <position position="364"/>
    </location>
</feature>
<name>A0A382NV02_9ZZZZ</name>
<accession>A0A382NV02</accession>
<dbReference type="EMBL" id="UINC01102151">
    <property type="protein sequence ID" value="SVC63542.1"/>
    <property type="molecule type" value="Genomic_DNA"/>
</dbReference>
<sequence length="364" mass="39380">DSDPNLDVTLILTFTDEAENPIEFPLDQFTIDLAGPRIADPPNGFESDDIVNFFYNGADAAVDLKINLSEEISDGSFIPADLIGNTANATVDDITEVPDYPPPFDQYKLSLTILAQGVTTVTIPTGIFNDLAGNPGPPAAQAYSFTYDITDPVLNPITVSGDIPGNVPTLTPYTENEHYNGNGAGDAVDVVVYFDWDDVNFDGSSFANDDITIELAGDPVSGWDLTGPDGDNDYSLTIPSASFFQDGLPLDGILVVTVNANIASDLATNDGHNDPRSFQYYFDISPPDITENNISAPEITNLERITNNETIEILFDWDDNLLDNTFNDNDIYLASTIPGVDITTSIARDPEGDNSQYTMEIGNF</sequence>
<proteinExistence type="predicted"/>
<organism evidence="1">
    <name type="scientific">marine metagenome</name>
    <dbReference type="NCBI Taxonomy" id="408172"/>
    <lineage>
        <taxon>unclassified sequences</taxon>
        <taxon>metagenomes</taxon>
        <taxon>ecological metagenomes</taxon>
    </lineage>
</organism>
<gene>
    <name evidence="1" type="ORF">METZ01_LOCUS316396</name>
</gene>
<evidence type="ECO:0000313" key="1">
    <source>
        <dbReference type="EMBL" id="SVC63542.1"/>
    </source>
</evidence>
<protein>
    <submittedName>
        <fullName evidence="1">Uncharacterized protein</fullName>
    </submittedName>
</protein>
<dbReference type="AlphaFoldDB" id="A0A382NV02"/>
<reference evidence="1" key="1">
    <citation type="submission" date="2018-05" db="EMBL/GenBank/DDBJ databases">
        <authorList>
            <person name="Lanie J.A."/>
            <person name="Ng W.-L."/>
            <person name="Kazmierczak K.M."/>
            <person name="Andrzejewski T.M."/>
            <person name="Davidsen T.M."/>
            <person name="Wayne K.J."/>
            <person name="Tettelin H."/>
            <person name="Glass J.I."/>
            <person name="Rusch D."/>
            <person name="Podicherti R."/>
            <person name="Tsui H.-C.T."/>
            <person name="Winkler M.E."/>
        </authorList>
    </citation>
    <scope>NUCLEOTIDE SEQUENCE</scope>
</reference>
<feature type="non-terminal residue" evidence="1">
    <location>
        <position position="1"/>
    </location>
</feature>